<dbReference type="GO" id="GO:0030234">
    <property type="term" value="F:enzyme regulator activity"/>
    <property type="evidence" value="ECO:0007669"/>
    <property type="project" value="TreeGrafter"/>
</dbReference>
<reference evidence="11 12" key="1">
    <citation type="submission" date="2019-03" db="EMBL/GenBank/DDBJ databases">
        <title>Genomic Encyclopedia of Type Strains, Phase IV (KMG-IV): sequencing the most valuable type-strain genomes for metagenomic binning, comparative biology and taxonomic classification.</title>
        <authorList>
            <person name="Goeker M."/>
        </authorList>
    </citation>
    <scope>NUCLEOTIDE SEQUENCE [LARGE SCALE GENOMIC DNA]</scope>
    <source>
        <strain evidence="11 12">DSM 103792</strain>
    </source>
</reference>
<protein>
    <recommendedName>
        <fullName evidence="13">Penicillin-binding protein activator</fullName>
    </recommendedName>
</protein>
<feature type="chain" id="PRO_5020545267" description="Penicillin-binding protein activator" evidence="10">
    <location>
        <begin position="20"/>
        <end position="654"/>
    </location>
</feature>
<feature type="region of interest" description="Disordered" evidence="9">
    <location>
        <begin position="616"/>
        <end position="654"/>
    </location>
</feature>
<keyword evidence="4" id="KW-0472">Membrane</keyword>
<evidence type="ECO:0000256" key="4">
    <source>
        <dbReference type="ARBA" id="ARBA00023136"/>
    </source>
</evidence>
<keyword evidence="1 10" id="KW-0732">Signal</keyword>
<feature type="coiled-coil region" evidence="8">
    <location>
        <begin position="147"/>
        <end position="174"/>
    </location>
</feature>
<proteinExistence type="predicted"/>
<dbReference type="SUPFAM" id="SSF53822">
    <property type="entry name" value="Periplasmic binding protein-like I"/>
    <property type="match status" value="1"/>
</dbReference>
<dbReference type="PROSITE" id="PS51257">
    <property type="entry name" value="PROKAR_LIPOPROTEIN"/>
    <property type="match status" value="1"/>
</dbReference>
<dbReference type="GO" id="GO:0008360">
    <property type="term" value="P:regulation of cell shape"/>
    <property type="evidence" value="ECO:0007669"/>
    <property type="project" value="UniProtKB-KW"/>
</dbReference>
<gene>
    <name evidence="11" type="ORF">EV696_11559</name>
</gene>
<evidence type="ECO:0000256" key="10">
    <source>
        <dbReference type="SAM" id="SignalP"/>
    </source>
</evidence>
<dbReference type="InterPro" id="IPR028082">
    <property type="entry name" value="Peripla_BP_I"/>
</dbReference>
<dbReference type="CDD" id="cd06339">
    <property type="entry name" value="PBP1_YraM_LppC_lipoprotein-like"/>
    <property type="match status" value="1"/>
</dbReference>
<keyword evidence="6" id="KW-0998">Cell outer membrane</keyword>
<keyword evidence="8" id="KW-0175">Coiled coil</keyword>
<accession>A0A4R6ULN7</accession>
<dbReference type="PANTHER" id="PTHR38038">
    <property type="entry name" value="PENICILLIN-BINDING PROTEIN ACTIVATOR LPOA"/>
    <property type="match status" value="1"/>
</dbReference>
<keyword evidence="5" id="KW-0564">Palmitate</keyword>
<dbReference type="AlphaFoldDB" id="A0A4R6ULN7"/>
<dbReference type="Pfam" id="PF04348">
    <property type="entry name" value="LppC"/>
    <property type="match status" value="1"/>
</dbReference>
<evidence type="ECO:0000313" key="12">
    <source>
        <dbReference type="Proteomes" id="UP000295375"/>
    </source>
</evidence>
<dbReference type="Gene3D" id="1.25.40.10">
    <property type="entry name" value="Tetratricopeptide repeat domain"/>
    <property type="match status" value="1"/>
</dbReference>
<dbReference type="GO" id="GO:0009252">
    <property type="term" value="P:peptidoglycan biosynthetic process"/>
    <property type="evidence" value="ECO:0007669"/>
    <property type="project" value="UniProtKB-KW"/>
</dbReference>
<dbReference type="PANTHER" id="PTHR38038:SF1">
    <property type="entry name" value="PENICILLIN-BINDING PROTEIN ACTIVATOR LPOA"/>
    <property type="match status" value="1"/>
</dbReference>
<sequence>MPKPGLFRLLILSSLLLTACETMRMPGDKGQPPLRNADYFLEAAKSSSGTRAALMRLSASELLLAENRNAEAVRVMENLRMAPLSEADQQKLYLMLAEAQLRVERPVEALNALSTLPRADRLSNKQQRERYALLSRAYAANFQPVEAAEALVQLQEYLNSVERLSNENAIWELLRGLNQETLTSGRLQSKDTELHGWLDLALLRVRHGTDPDQLPRVLLDWRQRYPEHPANRRLPEELSVALTAKRFDINRLAVMLPMTGRLAATGRMIRDGLMMAYYQDQHPEKPNEIVFYDSAIGDIGQTYQRAITEGADVVIGPLEREHVQKVAASPSILVPTLALNLVDPMQPPLSFYQFGLPVETEARQVATRALSNYRQVVIITNNDVLGDRANVTMQKWIERGKGVVLNNIRIHDEKQVEPLIEQALGVDASKRRARQLQQILGIEVVSQPRRRQDIEVILLAAKPSTARRIKPYLNFYFAQDIPVLATSYLYSGQPDPGRDADLNGIEFPEAPWLTESSDFLNEQRRQVKALWPTATTTQARYFALGHDAYQIAPELQRLQAFSDFSLSGLSGKLRMDRQGRIHRALPWARFRDGRVIGIGMMENPILEAELQEAEQREAEALKAQQAAEGEMLNPVEALPETLPPTPSDQETPQP</sequence>
<keyword evidence="7" id="KW-0449">Lipoprotein</keyword>
<comment type="caution">
    <text evidence="11">The sequence shown here is derived from an EMBL/GenBank/DDBJ whole genome shotgun (WGS) entry which is preliminary data.</text>
</comment>
<evidence type="ECO:0000256" key="3">
    <source>
        <dbReference type="ARBA" id="ARBA00022984"/>
    </source>
</evidence>
<dbReference type="EMBL" id="SNYM01000015">
    <property type="protein sequence ID" value="TDQ46065.1"/>
    <property type="molecule type" value="Genomic_DNA"/>
</dbReference>
<dbReference type="InterPro" id="IPR011990">
    <property type="entry name" value="TPR-like_helical_dom_sf"/>
</dbReference>
<evidence type="ECO:0000313" key="11">
    <source>
        <dbReference type="EMBL" id="TDQ46065.1"/>
    </source>
</evidence>
<evidence type="ECO:0000256" key="6">
    <source>
        <dbReference type="ARBA" id="ARBA00023237"/>
    </source>
</evidence>
<dbReference type="Gene3D" id="1.25.40.650">
    <property type="match status" value="1"/>
</dbReference>
<name>A0A4R6ULN7_9GAMM</name>
<organism evidence="11 12">
    <name type="scientific">Permianibacter aggregans</name>
    <dbReference type="NCBI Taxonomy" id="1510150"/>
    <lineage>
        <taxon>Bacteria</taxon>
        <taxon>Pseudomonadati</taxon>
        <taxon>Pseudomonadota</taxon>
        <taxon>Gammaproteobacteria</taxon>
        <taxon>Pseudomonadales</taxon>
        <taxon>Pseudomonadaceae</taxon>
        <taxon>Permianibacter</taxon>
    </lineage>
</organism>
<evidence type="ECO:0000256" key="1">
    <source>
        <dbReference type="ARBA" id="ARBA00022729"/>
    </source>
</evidence>
<evidence type="ECO:0008006" key="13">
    <source>
        <dbReference type="Google" id="ProtNLM"/>
    </source>
</evidence>
<dbReference type="Proteomes" id="UP000295375">
    <property type="component" value="Unassembled WGS sequence"/>
</dbReference>
<dbReference type="GO" id="GO:0031241">
    <property type="term" value="C:periplasmic side of cell outer membrane"/>
    <property type="evidence" value="ECO:0007669"/>
    <property type="project" value="TreeGrafter"/>
</dbReference>
<dbReference type="InterPro" id="IPR007443">
    <property type="entry name" value="LpoA"/>
</dbReference>
<evidence type="ECO:0000256" key="5">
    <source>
        <dbReference type="ARBA" id="ARBA00023139"/>
    </source>
</evidence>
<evidence type="ECO:0000256" key="8">
    <source>
        <dbReference type="SAM" id="Coils"/>
    </source>
</evidence>
<evidence type="ECO:0000256" key="9">
    <source>
        <dbReference type="SAM" id="MobiDB-lite"/>
    </source>
</evidence>
<keyword evidence="2" id="KW-0133">Cell shape</keyword>
<feature type="signal peptide" evidence="10">
    <location>
        <begin position="1"/>
        <end position="19"/>
    </location>
</feature>
<evidence type="ECO:0000256" key="2">
    <source>
        <dbReference type="ARBA" id="ARBA00022960"/>
    </source>
</evidence>
<keyword evidence="3" id="KW-0573">Peptidoglycan synthesis</keyword>
<evidence type="ECO:0000256" key="7">
    <source>
        <dbReference type="ARBA" id="ARBA00023288"/>
    </source>
</evidence>
<dbReference type="Gene3D" id="3.40.50.2300">
    <property type="match status" value="2"/>
</dbReference>
<keyword evidence="12" id="KW-1185">Reference proteome</keyword>